<evidence type="ECO:0000313" key="2">
    <source>
        <dbReference type="Proteomes" id="UP000887566"/>
    </source>
</evidence>
<evidence type="ECO:0000256" key="1">
    <source>
        <dbReference type="SAM" id="MobiDB-lite"/>
    </source>
</evidence>
<sequence length="178" mass="19575">MRLTHEVETVSTMRRGRRVERDQPGALPSQEAPSRVLAPRTVPIFAFATWVMEMAFVTAALDRQQLTAEGATAAPPAPSSSLTEHPSETLDDSAGGPSPFGALLFVRLTINASGVDDRLPPVVSSVDRSSGQTCRPIWGMTDWPRVWSGRRKTPIPEEPAERSLHCFALVRTVVYYLY</sequence>
<feature type="region of interest" description="Disordered" evidence="1">
    <location>
        <begin position="1"/>
        <end position="33"/>
    </location>
</feature>
<keyword evidence="2" id="KW-1185">Reference proteome</keyword>
<evidence type="ECO:0000313" key="3">
    <source>
        <dbReference type="WBParaSite" id="PSAMB.scaffold2457size23109.g19350.t1"/>
    </source>
</evidence>
<reference evidence="3 4" key="1">
    <citation type="submission" date="2022-11" db="UniProtKB">
        <authorList>
            <consortium name="WormBaseParasite"/>
        </authorList>
    </citation>
    <scope>IDENTIFICATION</scope>
</reference>
<evidence type="ECO:0000313" key="4">
    <source>
        <dbReference type="WBParaSite" id="PSAMB.scaffold8size148366.g151.t1"/>
    </source>
</evidence>
<feature type="region of interest" description="Disordered" evidence="1">
    <location>
        <begin position="68"/>
        <end position="94"/>
    </location>
</feature>
<dbReference type="WBParaSite" id="PSAMB.scaffold8size148366.g151.t1">
    <property type="protein sequence ID" value="PSAMB.scaffold8size148366.g151.t1"/>
    <property type="gene ID" value="PSAMB.scaffold8size148366.g151"/>
</dbReference>
<protein>
    <submittedName>
        <fullName evidence="3 4">Uncharacterized protein</fullName>
    </submittedName>
</protein>
<proteinExistence type="predicted"/>
<accession>A0A914VTB6</accession>
<dbReference type="WBParaSite" id="PSAMB.scaffold2457size23109.g19350.t1">
    <property type="protein sequence ID" value="PSAMB.scaffold2457size23109.g19350.t1"/>
    <property type="gene ID" value="PSAMB.scaffold2457size23109.g19350"/>
</dbReference>
<name>A0A914VTB6_9BILA</name>
<dbReference type="Proteomes" id="UP000887566">
    <property type="component" value="Unplaced"/>
</dbReference>
<organism evidence="2 3">
    <name type="scientific">Plectus sambesii</name>
    <dbReference type="NCBI Taxonomy" id="2011161"/>
    <lineage>
        <taxon>Eukaryota</taxon>
        <taxon>Metazoa</taxon>
        <taxon>Ecdysozoa</taxon>
        <taxon>Nematoda</taxon>
        <taxon>Chromadorea</taxon>
        <taxon>Plectida</taxon>
        <taxon>Plectina</taxon>
        <taxon>Plectoidea</taxon>
        <taxon>Plectidae</taxon>
        <taxon>Plectus</taxon>
    </lineage>
</organism>
<dbReference type="AlphaFoldDB" id="A0A914VTB6"/>